<dbReference type="Gene3D" id="1.20.140.40">
    <property type="entry name" value="Invertase/pectin methylesterase inhibitor family protein"/>
    <property type="match status" value="1"/>
</dbReference>
<feature type="domain" description="Pectinesterase catalytic" evidence="6">
    <location>
        <begin position="143"/>
        <end position="208"/>
    </location>
</feature>
<dbReference type="GO" id="GO:0004857">
    <property type="term" value="F:enzyme inhibitor activity"/>
    <property type="evidence" value="ECO:0007669"/>
    <property type="project" value="InterPro"/>
</dbReference>
<dbReference type="SUPFAM" id="SSF101148">
    <property type="entry name" value="Plant invertase/pectin methylesterase inhibitor"/>
    <property type="match status" value="1"/>
</dbReference>
<dbReference type="SUPFAM" id="SSF51126">
    <property type="entry name" value="Pectin lyase-like"/>
    <property type="match status" value="1"/>
</dbReference>
<comment type="pathway">
    <text evidence="1">Glycan metabolism; pectin degradation; 2-dehydro-3-deoxy-D-gluconate from pectin: step 1/5.</text>
</comment>
<sequence>MLADSKTLQDLEKEEGTKDALSVCKEVLGYAIDDLSKIDDILLRIQVWLSGALTSQQTCIESFEEKDGITSISKDLNIPSIDKITTSLHLRRLQGCVPELPNDREETKSQPKLHGDLTGETVRKIKGRLRAPQLHISGDKDYIPTNIDDIITLEGYIAIHPGLGETTSYFVEFGNWGHGSKTDGRVKWAGIKQMDLNTAKIFAPGPSLQSNTWIPNTGVPCTSDWIPGL</sequence>
<evidence type="ECO:0000256" key="4">
    <source>
        <dbReference type="ARBA" id="ARBA00022801"/>
    </source>
</evidence>
<evidence type="ECO:0000259" key="7">
    <source>
        <dbReference type="Pfam" id="PF04043"/>
    </source>
</evidence>
<keyword evidence="5" id="KW-0063">Aspartyl esterase</keyword>
<name>A0A6A3CMZ1_HIBSY</name>
<evidence type="ECO:0000313" key="9">
    <source>
        <dbReference type="Proteomes" id="UP000436088"/>
    </source>
</evidence>
<evidence type="ECO:0000313" key="8">
    <source>
        <dbReference type="EMBL" id="KAE8728588.1"/>
    </source>
</evidence>
<dbReference type="Proteomes" id="UP000436088">
    <property type="component" value="Unassembled WGS sequence"/>
</dbReference>
<comment type="similarity">
    <text evidence="2">In the N-terminal section; belongs to the PMEI family.</text>
</comment>
<dbReference type="InterPro" id="IPR000070">
    <property type="entry name" value="Pectinesterase_cat"/>
</dbReference>
<dbReference type="InterPro" id="IPR012334">
    <property type="entry name" value="Pectin_lyas_fold"/>
</dbReference>
<organism evidence="8 9">
    <name type="scientific">Hibiscus syriacus</name>
    <name type="common">Rose of Sharon</name>
    <dbReference type="NCBI Taxonomy" id="106335"/>
    <lineage>
        <taxon>Eukaryota</taxon>
        <taxon>Viridiplantae</taxon>
        <taxon>Streptophyta</taxon>
        <taxon>Embryophyta</taxon>
        <taxon>Tracheophyta</taxon>
        <taxon>Spermatophyta</taxon>
        <taxon>Magnoliopsida</taxon>
        <taxon>eudicotyledons</taxon>
        <taxon>Gunneridae</taxon>
        <taxon>Pentapetalae</taxon>
        <taxon>rosids</taxon>
        <taxon>malvids</taxon>
        <taxon>Malvales</taxon>
        <taxon>Malvaceae</taxon>
        <taxon>Malvoideae</taxon>
        <taxon>Hibiscus</taxon>
    </lineage>
</organism>
<dbReference type="UniPathway" id="UPA00545">
    <property type="reaction ID" value="UER00823"/>
</dbReference>
<dbReference type="EMBL" id="VEPZ02000254">
    <property type="protein sequence ID" value="KAE8728588.1"/>
    <property type="molecule type" value="Genomic_DNA"/>
</dbReference>
<gene>
    <name evidence="8" type="ORF">F3Y22_tig00004198pilonHSYRG00020</name>
</gene>
<dbReference type="InterPro" id="IPR035513">
    <property type="entry name" value="Invertase/methylesterase_inhib"/>
</dbReference>
<protein>
    <submittedName>
        <fullName evidence="8">Uncharacterized protein</fullName>
    </submittedName>
</protein>
<proteinExistence type="inferred from homology"/>
<evidence type="ECO:0000256" key="2">
    <source>
        <dbReference type="ARBA" id="ARBA00006027"/>
    </source>
</evidence>
<comment type="caution">
    <text evidence="8">The sequence shown here is derived from an EMBL/GenBank/DDBJ whole genome shotgun (WGS) entry which is preliminary data.</text>
</comment>
<keyword evidence="9" id="KW-1185">Reference proteome</keyword>
<dbReference type="Pfam" id="PF01095">
    <property type="entry name" value="Pectinesterase"/>
    <property type="match status" value="1"/>
</dbReference>
<dbReference type="Pfam" id="PF04043">
    <property type="entry name" value="PMEI"/>
    <property type="match status" value="1"/>
</dbReference>
<dbReference type="AlphaFoldDB" id="A0A6A3CMZ1"/>
<dbReference type="InterPro" id="IPR011050">
    <property type="entry name" value="Pectin_lyase_fold/virulence"/>
</dbReference>
<feature type="domain" description="Pectinesterase inhibitor" evidence="7">
    <location>
        <begin position="9"/>
        <end position="72"/>
    </location>
</feature>
<dbReference type="GO" id="GO:0030599">
    <property type="term" value="F:pectinesterase activity"/>
    <property type="evidence" value="ECO:0007669"/>
    <property type="project" value="InterPro"/>
</dbReference>
<comment type="similarity">
    <text evidence="3">In the C-terminal section; belongs to the pectinesterase family.</text>
</comment>
<dbReference type="PANTHER" id="PTHR31707">
    <property type="entry name" value="PECTINESTERASE"/>
    <property type="match status" value="1"/>
</dbReference>
<evidence type="ECO:0000256" key="5">
    <source>
        <dbReference type="ARBA" id="ARBA00023085"/>
    </source>
</evidence>
<dbReference type="Gene3D" id="2.160.20.10">
    <property type="entry name" value="Single-stranded right-handed beta-helix, Pectin lyase-like"/>
    <property type="match status" value="1"/>
</dbReference>
<evidence type="ECO:0000256" key="1">
    <source>
        <dbReference type="ARBA" id="ARBA00005184"/>
    </source>
</evidence>
<evidence type="ECO:0000256" key="3">
    <source>
        <dbReference type="ARBA" id="ARBA00007786"/>
    </source>
</evidence>
<evidence type="ECO:0000259" key="6">
    <source>
        <dbReference type="Pfam" id="PF01095"/>
    </source>
</evidence>
<dbReference type="GO" id="GO:0045490">
    <property type="term" value="P:pectin catabolic process"/>
    <property type="evidence" value="ECO:0007669"/>
    <property type="project" value="UniProtKB-UniPathway"/>
</dbReference>
<keyword evidence="4" id="KW-0378">Hydrolase</keyword>
<dbReference type="GO" id="GO:0042545">
    <property type="term" value="P:cell wall modification"/>
    <property type="evidence" value="ECO:0007669"/>
    <property type="project" value="InterPro"/>
</dbReference>
<dbReference type="InterPro" id="IPR006501">
    <property type="entry name" value="Pectinesterase_inhib_dom"/>
</dbReference>
<accession>A0A6A3CMZ1</accession>
<reference evidence="8" key="1">
    <citation type="submission" date="2019-09" db="EMBL/GenBank/DDBJ databases">
        <title>Draft genome information of white flower Hibiscus syriacus.</title>
        <authorList>
            <person name="Kim Y.-M."/>
        </authorList>
    </citation>
    <scope>NUCLEOTIDE SEQUENCE [LARGE SCALE GENOMIC DNA]</scope>
    <source>
        <strain evidence="8">YM2019G1</strain>
    </source>
</reference>